<dbReference type="InterPro" id="IPR013740">
    <property type="entry name" value="Redoxin"/>
</dbReference>
<dbReference type="PANTHER" id="PTHR42852">
    <property type="entry name" value="THIOL:DISULFIDE INTERCHANGE PROTEIN DSBE"/>
    <property type="match status" value="1"/>
</dbReference>
<protein>
    <submittedName>
        <fullName evidence="8">4-hydroxybenzoate polyprenyltransferase</fullName>
    </submittedName>
</protein>
<dbReference type="InterPro" id="IPR050553">
    <property type="entry name" value="Thioredoxin_ResA/DsbE_sf"/>
</dbReference>
<dbReference type="InterPro" id="IPR013766">
    <property type="entry name" value="Thioredoxin_domain"/>
</dbReference>
<dbReference type="STRING" id="1399419.A5906_13885"/>
<dbReference type="Gene3D" id="3.40.50.1000">
    <property type="entry name" value="HAD superfamily/HAD-like"/>
    <property type="match status" value="1"/>
</dbReference>
<dbReference type="SUPFAM" id="SSF52833">
    <property type="entry name" value="Thioredoxin-like"/>
    <property type="match status" value="1"/>
</dbReference>
<evidence type="ECO:0000256" key="6">
    <source>
        <dbReference type="SAM" id="Phobius"/>
    </source>
</evidence>
<dbReference type="CDD" id="cd13963">
    <property type="entry name" value="PT_UbiA_2"/>
    <property type="match status" value="1"/>
</dbReference>
<organism evidence="8 9">
    <name type="scientific">Bradyrhizobium sacchari</name>
    <dbReference type="NCBI Taxonomy" id="1399419"/>
    <lineage>
        <taxon>Bacteria</taxon>
        <taxon>Pseudomonadati</taxon>
        <taxon>Pseudomonadota</taxon>
        <taxon>Alphaproteobacteria</taxon>
        <taxon>Hyphomicrobiales</taxon>
        <taxon>Nitrobacteraceae</taxon>
        <taxon>Bradyrhizobium</taxon>
    </lineage>
</organism>
<dbReference type="Gene3D" id="3.40.30.10">
    <property type="entry name" value="Glutaredoxin"/>
    <property type="match status" value="1"/>
</dbReference>
<dbReference type="InterPro" id="IPR023214">
    <property type="entry name" value="HAD_sf"/>
</dbReference>
<feature type="transmembrane region" description="Helical" evidence="6">
    <location>
        <begin position="435"/>
        <end position="465"/>
    </location>
</feature>
<reference evidence="8 9" key="1">
    <citation type="submission" date="2019-06" db="EMBL/GenBank/DDBJ databases">
        <title>Genomic Encyclopedia of Type Strains, Phase IV (KMG-V): Genome sequencing to study the core and pangenomes of soil and plant-associated prokaryotes.</title>
        <authorList>
            <person name="Whitman W."/>
        </authorList>
    </citation>
    <scope>NUCLEOTIDE SEQUENCE [LARGE SCALE GENOMIC DNA]</scope>
    <source>
        <strain evidence="8 9">BR 10556</strain>
    </source>
</reference>
<dbReference type="GO" id="GO:0016491">
    <property type="term" value="F:oxidoreductase activity"/>
    <property type="evidence" value="ECO:0007669"/>
    <property type="project" value="InterPro"/>
</dbReference>
<sequence>MVLRVASIVPPIKVESWLRGQPLTSFQPGKVYIIQFWAAWCGACVAAISNLIQLQETYKDSGLEIIGIAACERTPTPDEGRTRLDAWLTETFPNLNYRIALDDTGEMKTLWMDATVSFRIPTCFVIDREGYVAFIGDPARLGDVLPTVLQGIRRTSDDATLADAELSHEKPLVVDLDGSLLLTNLRYESFLNVLHLGFPASFAAVRALANGKAAAENDLAEASELDYATLPYNARVMELIQAAKERGTKVYLATAANAKHTKAIADHFGIFDGWFASDANTSLSGSLKAETLTAAFGKNGFDYIGNTPADLPVWEIANKAYVVGHSNSVKRRLVALKSNHVALDHSNATSAAWFKALRVHQFVKNLLIFVPSATSHQFTLAKIIADVIAFLAFCVCASAVYILNDLLDLKSDRAHPRKRARPFASGLLELRTGLLIVPALLILSLMLSTTISLEFVGVLAGYFVLTSAYSLYLKRKMIVDVVVLAMLYATRVLAGGVAAEIQLSQWLFMFSMFIFTSLALIKRYVELSTRLDRGLPDRSDRDYRGGDADIVVTLAAASGLNAITIFALYVASPDVQMLYRHPKALWLICPILLYWIGRALMMANRRLMHDDPIVFALTDRISAIAIASIVAVVILAI</sequence>
<dbReference type="PROSITE" id="PS51352">
    <property type="entry name" value="THIOREDOXIN_2"/>
    <property type="match status" value="1"/>
</dbReference>
<keyword evidence="4 6" id="KW-1133">Transmembrane helix</keyword>
<keyword evidence="8" id="KW-0808">Transferase</keyword>
<dbReference type="Pfam" id="PF01040">
    <property type="entry name" value="UbiA"/>
    <property type="match status" value="1"/>
</dbReference>
<dbReference type="GO" id="GO:0016020">
    <property type="term" value="C:membrane"/>
    <property type="evidence" value="ECO:0007669"/>
    <property type="project" value="UniProtKB-SubCell"/>
</dbReference>
<keyword evidence="5 6" id="KW-0472">Membrane</keyword>
<evidence type="ECO:0000256" key="5">
    <source>
        <dbReference type="ARBA" id="ARBA00023136"/>
    </source>
</evidence>
<dbReference type="RefSeq" id="WP_080139903.1">
    <property type="nucleotide sequence ID" value="NZ_LWIG01000059.1"/>
</dbReference>
<dbReference type="PANTHER" id="PTHR42852:SF13">
    <property type="entry name" value="PROTEIN DIPZ"/>
    <property type="match status" value="1"/>
</dbReference>
<evidence type="ECO:0000256" key="4">
    <source>
        <dbReference type="ARBA" id="ARBA00022989"/>
    </source>
</evidence>
<name>A0A560J077_9BRAD</name>
<dbReference type="CDD" id="cd02966">
    <property type="entry name" value="TlpA_like_family"/>
    <property type="match status" value="1"/>
</dbReference>
<feature type="transmembrane region" description="Helical" evidence="6">
    <location>
        <begin position="383"/>
        <end position="403"/>
    </location>
</feature>
<feature type="domain" description="Thioredoxin" evidence="7">
    <location>
        <begin position="3"/>
        <end position="154"/>
    </location>
</feature>
<evidence type="ECO:0000313" key="9">
    <source>
        <dbReference type="Proteomes" id="UP000315914"/>
    </source>
</evidence>
<feature type="transmembrane region" description="Helical" evidence="6">
    <location>
        <begin position="584"/>
        <end position="601"/>
    </location>
</feature>
<keyword evidence="3 6" id="KW-0812">Transmembrane</keyword>
<evidence type="ECO:0000259" key="7">
    <source>
        <dbReference type="PROSITE" id="PS51352"/>
    </source>
</evidence>
<dbReference type="AlphaFoldDB" id="A0A560J077"/>
<proteinExistence type="predicted"/>
<dbReference type="NCBIfam" id="NF006088">
    <property type="entry name" value="PRK08238.1"/>
    <property type="match status" value="1"/>
</dbReference>
<dbReference type="Gene3D" id="1.10.357.140">
    <property type="entry name" value="UbiA prenyltransferase"/>
    <property type="match status" value="1"/>
</dbReference>
<accession>A0A560J077</accession>
<keyword evidence="9" id="KW-1185">Reference proteome</keyword>
<dbReference type="InterPro" id="IPR036249">
    <property type="entry name" value="Thioredoxin-like_sf"/>
</dbReference>
<keyword evidence="2" id="KW-1003">Cell membrane</keyword>
<comment type="caution">
    <text evidence="8">The sequence shown here is derived from an EMBL/GenBank/DDBJ whole genome shotgun (WGS) entry which is preliminary data.</text>
</comment>
<dbReference type="Pfam" id="PF08534">
    <property type="entry name" value="Redoxin"/>
    <property type="match status" value="1"/>
</dbReference>
<dbReference type="SUPFAM" id="SSF56784">
    <property type="entry name" value="HAD-like"/>
    <property type="match status" value="1"/>
</dbReference>
<comment type="subcellular location">
    <subcellularLocation>
        <location evidence="1">Membrane</location>
        <topology evidence="1">Multi-pass membrane protein</topology>
    </subcellularLocation>
</comment>
<dbReference type="InterPro" id="IPR044878">
    <property type="entry name" value="UbiA_sf"/>
</dbReference>
<dbReference type="InterPro" id="IPR000537">
    <property type="entry name" value="UbiA_prenyltransferase"/>
</dbReference>
<feature type="transmembrane region" description="Helical" evidence="6">
    <location>
        <begin position="613"/>
        <end position="636"/>
    </location>
</feature>
<evidence type="ECO:0000256" key="1">
    <source>
        <dbReference type="ARBA" id="ARBA00004141"/>
    </source>
</evidence>
<evidence type="ECO:0000313" key="8">
    <source>
        <dbReference type="EMBL" id="TWB80870.1"/>
    </source>
</evidence>
<dbReference type="GO" id="GO:0016765">
    <property type="term" value="F:transferase activity, transferring alkyl or aryl (other than methyl) groups"/>
    <property type="evidence" value="ECO:0007669"/>
    <property type="project" value="InterPro"/>
</dbReference>
<evidence type="ECO:0000256" key="2">
    <source>
        <dbReference type="ARBA" id="ARBA00022475"/>
    </source>
</evidence>
<dbReference type="InterPro" id="IPR036412">
    <property type="entry name" value="HAD-like_sf"/>
</dbReference>
<dbReference type="Proteomes" id="UP000315914">
    <property type="component" value="Unassembled WGS sequence"/>
</dbReference>
<gene>
    <name evidence="8" type="ORF">FBZ95_10287</name>
</gene>
<dbReference type="EMBL" id="VITW01000002">
    <property type="protein sequence ID" value="TWB80870.1"/>
    <property type="molecule type" value="Genomic_DNA"/>
</dbReference>
<evidence type="ECO:0000256" key="3">
    <source>
        <dbReference type="ARBA" id="ARBA00022692"/>
    </source>
</evidence>
<feature type="transmembrane region" description="Helical" evidence="6">
    <location>
        <begin position="546"/>
        <end position="572"/>
    </location>
</feature>